<dbReference type="AlphaFoldDB" id="A0A2U8PRE9"/>
<evidence type="ECO:0000256" key="1">
    <source>
        <dbReference type="ARBA" id="ARBA00023125"/>
    </source>
</evidence>
<dbReference type="KEGG" id="brq:CIT40_10025"/>
<evidence type="ECO:0000313" key="5">
    <source>
        <dbReference type="Proteomes" id="UP000215884"/>
    </source>
</evidence>
<organism evidence="4 5">
    <name type="scientific">Bradyrhizobium amphicarpaeae</name>
    <dbReference type="NCBI Taxonomy" id="1404768"/>
    <lineage>
        <taxon>Bacteria</taxon>
        <taxon>Pseudomonadati</taxon>
        <taxon>Pseudomonadota</taxon>
        <taxon>Alphaproteobacteria</taxon>
        <taxon>Hyphomicrobiales</taxon>
        <taxon>Nitrobacteraceae</taxon>
        <taxon>Bradyrhizobium</taxon>
    </lineage>
</organism>
<feature type="DNA-binding region" description="H-T-H motif" evidence="2">
    <location>
        <begin position="32"/>
        <end position="51"/>
    </location>
</feature>
<dbReference type="PROSITE" id="PS50977">
    <property type="entry name" value="HTH_TETR_2"/>
    <property type="match status" value="1"/>
</dbReference>
<proteinExistence type="predicted"/>
<dbReference type="Gene3D" id="1.10.357.10">
    <property type="entry name" value="Tetracycline Repressor, domain 2"/>
    <property type="match status" value="1"/>
</dbReference>
<dbReference type="EMBL" id="CP029426">
    <property type="protein sequence ID" value="AWM00334.1"/>
    <property type="molecule type" value="Genomic_DNA"/>
</dbReference>
<dbReference type="RefSeq" id="WP_094896105.1">
    <property type="nucleotide sequence ID" value="NZ_CP029426.2"/>
</dbReference>
<dbReference type="Pfam" id="PF17938">
    <property type="entry name" value="TetR_C_29"/>
    <property type="match status" value="1"/>
</dbReference>
<dbReference type="Proteomes" id="UP000215884">
    <property type="component" value="Chromosome"/>
</dbReference>
<feature type="domain" description="HTH tetR-type" evidence="3">
    <location>
        <begin position="9"/>
        <end position="69"/>
    </location>
</feature>
<accession>A0A2U8PRE9</accession>
<reference evidence="4 5" key="2">
    <citation type="journal article" date="2019" name="Int. J. Syst. Evol. Microbiol.">
        <title>Description and complete genome sequence of Bradyrhizobium amphicarpaeae sp. nov., harbouring photosystem and nitrogen-fixation genes.</title>
        <authorList>
            <person name="Bromfield E.S.P."/>
            <person name="Cloutier S."/>
            <person name="Nguyen H.D.T."/>
        </authorList>
    </citation>
    <scope>NUCLEOTIDE SEQUENCE [LARGE SCALE GENOMIC DNA]</scope>
    <source>
        <strain evidence="4 5">39S1MB</strain>
    </source>
</reference>
<dbReference type="InterPro" id="IPR001647">
    <property type="entry name" value="HTH_TetR"/>
</dbReference>
<gene>
    <name evidence="4" type="ORF">CIT40_10025</name>
</gene>
<dbReference type="GO" id="GO:0003677">
    <property type="term" value="F:DNA binding"/>
    <property type="evidence" value="ECO:0007669"/>
    <property type="project" value="UniProtKB-UniRule"/>
</dbReference>
<dbReference type="SUPFAM" id="SSF46689">
    <property type="entry name" value="Homeodomain-like"/>
    <property type="match status" value="1"/>
</dbReference>
<dbReference type="PANTHER" id="PTHR30328">
    <property type="entry name" value="TRANSCRIPTIONAL REPRESSOR"/>
    <property type="match status" value="1"/>
</dbReference>
<evidence type="ECO:0000256" key="2">
    <source>
        <dbReference type="PROSITE-ProRule" id="PRU00335"/>
    </source>
</evidence>
<dbReference type="InterPro" id="IPR041474">
    <property type="entry name" value="NicS_C"/>
</dbReference>
<name>A0A2U8PRE9_9BRAD</name>
<dbReference type="InterPro" id="IPR036271">
    <property type="entry name" value="Tet_transcr_reg_TetR-rel_C_sf"/>
</dbReference>
<dbReference type="Pfam" id="PF00440">
    <property type="entry name" value="TetR_N"/>
    <property type="match status" value="1"/>
</dbReference>
<reference evidence="4 5" key="1">
    <citation type="journal article" date="2017" name="Syst. Appl. Microbiol.">
        <title>Soybeans inoculated with root zone soils of Canadian native legumes harbour diverse and novel Bradyrhizobium spp. that possess agricultural potential.</title>
        <authorList>
            <person name="Bromfield E.S.P."/>
            <person name="Cloutier S."/>
            <person name="Tambong J.T."/>
            <person name="Tran Thi T.V."/>
        </authorList>
    </citation>
    <scope>NUCLEOTIDE SEQUENCE [LARGE SCALE GENOMIC DNA]</scope>
    <source>
        <strain evidence="4 5">39S1MB</strain>
    </source>
</reference>
<dbReference type="SUPFAM" id="SSF48498">
    <property type="entry name" value="Tetracyclin repressor-like, C-terminal domain"/>
    <property type="match status" value="1"/>
</dbReference>
<dbReference type="PRINTS" id="PR00455">
    <property type="entry name" value="HTHTETR"/>
</dbReference>
<dbReference type="InterPro" id="IPR050109">
    <property type="entry name" value="HTH-type_TetR-like_transc_reg"/>
</dbReference>
<evidence type="ECO:0000259" key="3">
    <source>
        <dbReference type="PROSITE" id="PS50977"/>
    </source>
</evidence>
<dbReference type="InterPro" id="IPR009057">
    <property type="entry name" value="Homeodomain-like_sf"/>
</dbReference>
<dbReference type="PANTHER" id="PTHR30328:SF54">
    <property type="entry name" value="HTH-TYPE TRANSCRIPTIONAL REPRESSOR SCO4008"/>
    <property type="match status" value="1"/>
</dbReference>
<evidence type="ECO:0000313" key="4">
    <source>
        <dbReference type="EMBL" id="AWM00334.1"/>
    </source>
</evidence>
<protein>
    <submittedName>
        <fullName evidence="4">TetR/AcrR family transcriptional regulator</fullName>
    </submittedName>
</protein>
<dbReference type="OrthoDB" id="2356263at2"/>
<sequence length="212" mass="24113">MLKRTSSSEGTRDRILHAAIAEFSQRGYSGARIQAICRKSRANPRMIYHYFGGKDQLYVAVLEHVLGQLRAEELKLDFEHVGPVEGMMQLFDFTYDHFGQHPELIHILSGENLLRARFLKKSSRTPVVASPLIAMIAELLARGEKAKLFRRGIDPLQLYVAMVGFAYFHRSNAHTLSVIFQSDVLGDDWQAEHKRYAKEMMLGFLGPAPHKT</sequence>
<keyword evidence="1 2" id="KW-0238">DNA-binding</keyword>
<keyword evidence="5" id="KW-1185">Reference proteome</keyword>